<dbReference type="GO" id="GO:0006269">
    <property type="term" value="P:DNA replication, synthesis of primer"/>
    <property type="evidence" value="ECO:0007669"/>
    <property type="project" value="UniProtKB-UniRule"/>
</dbReference>
<keyword evidence="3 12" id="KW-0808">Transferase</keyword>
<dbReference type="SUPFAM" id="SSF57783">
    <property type="entry name" value="Zinc beta-ribbon"/>
    <property type="match status" value="1"/>
</dbReference>
<accession>A0A8J7MBI1</accession>
<feature type="domain" description="Toprim" evidence="16">
    <location>
        <begin position="263"/>
        <end position="345"/>
    </location>
</feature>
<keyword evidence="4 12" id="KW-0548">Nucleotidyltransferase</keyword>
<keyword evidence="10 12" id="KW-0238">DNA-binding</keyword>
<evidence type="ECO:0000256" key="10">
    <source>
        <dbReference type="ARBA" id="ARBA00023125"/>
    </source>
</evidence>
<keyword evidence="2 12" id="KW-0639">Primosome</keyword>
<dbReference type="Pfam" id="PF01807">
    <property type="entry name" value="Zn_ribbon_DnaG"/>
    <property type="match status" value="1"/>
</dbReference>
<comment type="catalytic activity">
    <reaction evidence="12">
        <text>ssDNA + n NTP = ssDNA/pppN(pN)n-1 hybrid + (n-1) diphosphate.</text>
        <dbReference type="EC" id="2.7.7.101"/>
    </reaction>
</comment>
<keyword evidence="18" id="KW-1185">Reference proteome</keyword>
<proteinExistence type="inferred from homology"/>
<dbReference type="GO" id="GO:0003899">
    <property type="term" value="F:DNA-directed RNA polymerase activity"/>
    <property type="evidence" value="ECO:0007669"/>
    <property type="project" value="UniProtKB-UniRule"/>
</dbReference>
<dbReference type="SUPFAM" id="SSF56731">
    <property type="entry name" value="DNA primase core"/>
    <property type="match status" value="1"/>
</dbReference>
<evidence type="ECO:0000259" key="16">
    <source>
        <dbReference type="PROSITE" id="PS50880"/>
    </source>
</evidence>
<organism evidence="17 18">
    <name type="scientific">Thermohalobaculum xanthum</name>
    <dbReference type="NCBI Taxonomy" id="2753746"/>
    <lineage>
        <taxon>Bacteria</taxon>
        <taxon>Pseudomonadati</taxon>
        <taxon>Pseudomonadota</taxon>
        <taxon>Alphaproteobacteria</taxon>
        <taxon>Rhodobacterales</taxon>
        <taxon>Paracoccaceae</taxon>
        <taxon>Thermohalobaculum</taxon>
    </lineage>
</organism>
<comment type="function">
    <text evidence="12 13">RNA polymerase that catalyzes the synthesis of short RNA molecules used as primers for DNA polymerase during DNA replication.</text>
</comment>
<dbReference type="EMBL" id="JAEHHL010000015">
    <property type="protein sequence ID" value="MBK0401124.1"/>
    <property type="molecule type" value="Genomic_DNA"/>
</dbReference>
<evidence type="ECO:0000256" key="5">
    <source>
        <dbReference type="ARBA" id="ARBA00022705"/>
    </source>
</evidence>
<dbReference type="InterPro" id="IPR034151">
    <property type="entry name" value="TOPRIM_DnaG_bac"/>
</dbReference>
<dbReference type="PANTHER" id="PTHR30313:SF2">
    <property type="entry name" value="DNA PRIMASE"/>
    <property type="match status" value="1"/>
</dbReference>
<dbReference type="Pfam" id="PF10410">
    <property type="entry name" value="DnaB_bind"/>
    <property type="match status" value="1"/>
</dbReference>
<feature type="region of interest" description="Disordered" evidence="15">
    <location>
        <begin position="430"/>
        <end position="471"/>
    </location>
</feature>
<dbReference type="EC" id="2.7.7.101" evidence="12"/>
<comment type="subunit">
    <text evidence="12">Monomer. Interacts with DnaB.</text>
</comment>
<sequence length="659" mass="72486">MSLPPSFLDELRARLTLSDVVGRKVTWDRRKSNPGKGDFWAPCPFHQEKTPSFHVDDRKGFYYCFGCQAKGDLITFVKESENLDFMEAVERLAAEAGMEMPRREADPRAAERRDRASRMIETMEEAARLFGLAFRAGMGQMARDYAERRGLSAETLKRFEIGYAPDNRHYLTRAFREKGSLREAVAAGLVIEPDDGGEPFDRFRGRLMFPIRDPRGRCIAFGARALLPSQQAKYLNSPETELFHKGRTLFNHGPAREAAGKTGRLIVAEGYMDVIALVAAGFEHAVAPLGTAITEDQLQLLWRMAPEPVIALDGDAAGLRAAYRVMELALPHLAPGRSLRFCLMPPGRDPDDLIREGGPAAMQAVLDAALPMVEMLWRHEVGEGALDTPEARAGFDGRLRAALGRIADQAVREHYRADIRQRRAELFRPQRPAAAAKAPRKAARAGQAAGGGRGRPAPFEVGGPQPGTRNSDLARAGTQAVQLAARIREAAILLIACHNPGVLAAMEAEFEAMTLTAPEHAAVREAMLDAMAVGAADELAAHVAQRCGFDPVEFLARVPQARAHPLARPGQAPERVREVLAEAIGRHAVALAFEAERADACRDLVEAEDEAWTHRLRRAGAEVDRLERELLGQAPTADGERPSPIQEMLDREVYRAKKR</sequence>
<evidence type="ECO:0000256" key="13">
    <source>
        <dbReference type="PIRNR" id="PIRNR002811"/>
    </source>
</evidence>
<protein>
    <recommendedName>
        <fullName evidence="12 13">DNA primase</fullName>
        <ecNumber evidence="12">2.7.7.101</ecNumber>
    </recommendedName>
</protein>
<evidence type="ECO:0000256" key="7">
    <source>
        <dbReference type="ARBA" id="ARBA00022771"/>
    </source>
</evidence>
<comment type="domain">
    <text evidence="12">Contains an N-terminal zinc-binding domain, a central core domain that contains the primase activity, and a C-terminal DnaB-binding domain.</text>
</comment>
<dbReference type="InterPro" id="IPR006295">
    <property type="entry name" value="DNA_primase_DnaG"/>
</dbReference>
<evidence type="ECO:0000313" key="17">
    <source>
        <dbReference type="EMBL" id="MBK0401124.1"/>
    </source>
</evidence>
<keyword evidence="6 12" id="KW-0479">Metal-binding</keyword>
<evidence type="ECO:0000256" key="8">
    <source>
        <dbReference type="ARBA" id="ARBA00022833"/>
    </source>
</evidence>
<dbReference type="InterPro" id="IPR050219">
    <property type="entry name" value="DnaG_primase"/>
</dbReference>
<evidence type="ECO:0000256" key="6">
    <source>
        <dbReference type="ARBA" id="ARBA00022723"/>
    </source>
</evidence>
<keyword evidence="5 12" id="KW-0235">DNA replication</keyword>
<evidence type="ECO:0000256" key="9">
    <source>
        <dbReference type="ARBA" id="ARBA00022842"/>
    </source>
</evidence>
<comment type="cofactor">
    <cofactor evidence="12 13 14">
        <name>Zn(2+)</name>
        <dbReference type="ChEBI" id="CHEBI:29105"/>
    </cofactor>
    <text evidence="12 13 14">Binds 1 zinc ion per monomer.</text>
</comment>
<dbReference type="PIRSF" id="PIRSF002811">
    <property type="entry name" value="DnaG"/>
    <property type="match status" value="1"/>
</dbReference>
<dbReference type="InterPro" id="IPR036977">
    <property type="entry name" value="DNA_primase_Znf_CHC2"/>
</dbReference>
<dbReference type="GO" id="GO:0000428">
    <property type="term" value="C:DNA-directed RNA polymerase complex"/>
    <property type="evidence" value="ECO:0007669"/>
    <property type="project" value="UniProtKB-KW"/>
</dbReference>
<evidence type="ECO:0000256" key="11">
    <source>
        <dbReference type="ARBA" id="ARBA00023163"/>
    </source>
</evidence>
<dbReference type="Gene3D" id="3.40.1360.10">
    <property type="match status" value="1"/>
</dbReference>
<feature type="zinc finger region" description="CHC2-type" evidence="12 14">
    <location>
        <begin position="43"/>
        <end position="67"/>
    </location>
</feature>
<dbReference type="HAMAP" id="MF_00974">
    <property type="entry name" value="DNA_primase_DnaG"/>
    <property type="match status" value="1"/>
</dbReference>
<dbReference type="GO" id="GO:0008270">
    <property type="term" value="F:zinc ion binding"/>
    <property type="evidence" value="ECO:0007669"/>
    <property type="project" value="UniProtKB-UniRule"/>
</dbReference>
<dbReference type="InterPro" id="IPR030846">
    <property type="entry name" value="DnaG_bac"/>
</dbReference>
<dbReference type="InterPro" id="IPR037068">
    <property type="entry name" value="DNA_primase_core_N_sf"/>
</dbReference>
<dbReference type="GO" id="GO:0003677">
    <property type="term" value="F:DNA binding"/>
    <property type="evidence" value="ECO:0007669"/>
    <property type="project" value="UniProtKB-KW"/>
</dbReference>
<dbReference type="GO" id="GO:0005737">
    <property type="term" value="C:cytoplasm"/>
    <property type="evidence" value="ECO:0007669"/>
    <property type="project" value="TreeGrafter"/>
</dbReference>
<dbReference type="CDD" id="cd03364">
    <property type="entry name" value="TOPRIM_DnaG_primases"/>
    <property type="match status" value="1"/>
</dbReference>
<dbReference type="Gene3D" id="3.90.580.10">
    <property type="entry name" value="Zinc finger, CHC2-type domain"/>
    <property type="match status" value="1"/>
</dbReference>
<evidence type="ECO:0000256" key="4">
    <source>
        <dbReference type="ARBA" id="ARBA00022695"/>
    </source>
</evidence>
<dbReference type="Pfam" id="PF08275">
    <property type="entry name" value="DNAG_N"/>
    <property type="match status" value="1"/>
</dbReference>
<dbReference type="Proteomes" id="UP000655420">
    <property type="component" value="Unassembled WGS sequence"/>
</dbReference>
<comment type="similarity">
    <text evidence="12 13">Belongs to the DnaG primase family.</text>
</comment>
<evidence type="ECO:0000256" key="15">
    <source>
        <dbReference type="SAM" id="MobiDB-lite"/>
    </source>
</evidence>
<keyword evidence="8 12" id="KW-0862">Zinc</keyword>
<dbReference type="Gene3D" id="3.90.980.10">
    <property type="entry name" value="DNA primase, catalytic core, N-terminal domain"/>
    <property type="match status" value="1"/>
</dbReference>
<feature type="compositionally biased region" description="Basic and acidic residues" evidence="15">
    <location>
        <begin position="648"/>
        <end position="659"/>
    </location>
</feature>
<dbReference type="InterPro" id="IPR006171">
    <property type="entry name" value="TOPRIM_dom"/>
</dbReference>
<dbReference type="FunFam" id="3.40.1360.10:FF:000002">
    <property type="entry name" value="DNA primase"/>
    <property type="match status" value="1"/>
</dbReference>
<evidence type="ECO:0000313" key="18">
    <source>
        <dbReference type="Proteomes" id="UP000655420"/>
    </source>
</evidence>
<evidence type="ECO:0000256" key="1">
    <source>
        <dbReference type="ARBA" id="ARBA00022478"/>
    </source>
</evidence>
<keyword evidence="7 12" id="KW-0863">Zinc-finger</keyword>
<dbReference type="RefSeq" id="WP_200613288.1">
    <property type="nucleotide sequence ID" value="NZ_JAEHHL010000015.1"/>
</dbReference>
<comment type="caution">
    <text evidence="17">The sequence shown here is derived from an EMBL/GenBank/DDBJ whole genome shotgun (WGS) entry which is preliminary data.</text>
</comment>
<dbReference type="SMART" id="SM00400">
    <property type="entry name" value="ZnF_CHCC"/>
    <property type="match status" value="1"/>
</dbReference>
<dbReference type="PANTHER" id="PTHR30313">
    <property type="entry name" value="DNA PRIMASE"/>
    <property type="match status" value="1"/>
</dbReference>
<feature type="region of interest" description="Disordered" evidence="15">
    <location>
        <begin position="630"/>
        <end position="659"/>
    </location>
</feature>
<dbReference type="SMART" id="SM00493">
    <property type="entry name" value="TOPRIM"/>
    <property type="match status" value="1"/>
</dbReference>
<reference evidence="17" key="1">
    <citation type="submission" date="2020-12" db="EMBL/GenBank/DDBJ databases">
        <title>Bacterial taxonomy.</title>
        <authorList>
            <person name="Pan X."/>
        </authorList>
    </citation>
    <scope>NUCLEOTIDE SEQUENCE</scope>
    <source>
        <strain evidence="17">M0105</strain>
    </source>
</reference>
<dbReference type="Pfam" id="PF13662">
    <property type="entry name" value="Toprim_4"/>
    <property type="match status" value="1"/>
</dbReference>
<evidence type="ECO:0000256" key="2">
    <source>
        <dbReference type="ARBA" id="ARBA00022515"/>
    </source>
</evidence>
<evidence type="ECO:0000256" key="14">
    <source>
        <dbReference type="PIRSR" id="PIRSR002811-1"/>
    </source>
</evidence>
<keyword evidence="9" id="KW-0460">Magnesium</keyword>
<dbReference type="GO" id="GO:1990077">
    <property type="term" value="C:primosome complex"/>
    <property type="evidence" value="ECO:0007669"/>
    <property type="project" value="UniProtKB-KW"/>
</dbReference>
<dbReference type="PROSITE" id="PS50880">
    <property type="entry name" value="TOPRIM"/>
    <property type="match status" value="1"/>
</dbReference>
<dbReference type="AlphaFoldDB" id="A0A8J7MBI1"/>
<dbReference type="InterPro" id="IPR002694">
    <property type="entry name" value="Znf_CHC2"/>
</dbReference>
<dbReference type="NCBIfam" id="TIGR01391">
    <property type="entry name" value="dnaG"/>
    <property type="match status" value="1"/>
</dbReference>
<evidence type="ECO:0000256" key="12">
    <source>
        <dbReference type="HAMAP-Rule" id="MF_00974"/>
    </source>
</evidence>
<keyword evidence="1 12" id="KW-0240">DNA-directed RNA polymerase</keyword>
<evidence type="ECO:0000256" key="3">
    <source>
        <dbReference type="ARBA" id="ARBA00022679"/>
    </source>
</evidence>
<dbReference type="InterPro" id="IPR019475">
    <property type="entry name" value="DNA_primase_DnaB-bd"/>
</dbReference>
<gene>
    <name evidence="12" type="primary">dnaG</name>
    <name evidence="17" type="ORF">H0I76_18150</name>
</gene>
<dbReference type="InterPro" id="IPR013264">
    <property type="entry name" value="DNAG_N"/>
</dbReference>
<keyword evidence="11 12" id="KW-0804">Transcription</keyword>
<name>A0A8J7MBI1_9RHOB</name>